<keyword evidence="1" id="KW-1133">Transmembrane helix</keyword>
<evidence type="ECO:0000313" key="2">
    <source>
        <dbReference type="EMBL" id="QHU27876.1"/>
    </source>
</evidence>
<dbReference type="AlphaFoldDB" id="A0A6C0LA84"/>
<accession>A0A6C0LA84</accession>
<organism evidence="2">
    <name type="scientific">viral metagenome</name>
    <dbReference type="NCBI Taxonomy" id="1070528"/>
    <lineage>
        <taxon>unclassified sequences</taxon>
        <taxon>metagenomes</taxon>
        <taxon>organismal metagenomes</taxon>
    </lineage>
</organism>
<dbReference type="EMBL" id="MN740464">
    <property type="protein sequence ID" value="QHU27876.1"/>
    <property type="molecule type" value="Genomic_DNA"/>
</dbReference>
<evidence type="ECO:0000256" key="1">
    <source>
        <dbReference type="SAM" id="Phobius"/>
    </source>
</evidence>
<feature type="transmembrane region" description="Helical" evidence="1">
    <location>
        <begin position="98"/>
        <end position="120"/>
    </location>
</feature>
<reference evidence="2" key="1">
    <citation type="journal article" date="2020" name="Nature">
        <title>Giant virus diversity and host interactions through global metagenomics.</title>
        <authorList>
            <person name="Schulz F."/>
            <person name="Roux S."/>
            <person name="Paez-Espino D."/>
            <person name="Jungbluth S."/>
            <person name="Walsh D.A."/>
            <person name="Denef V.J."/>
            <person name="McMahon K.D."/>
            <person name="Konstantinidis K.T."/>
            <person name="Eloe-Fadrosh E.A."/>
            <person name="Kyrpides N.C."/>
            <person name="Woyke T."/>
        </authorList>
    </citation>
    <scope>NUCLEOTIDE SEQUENCE</scope>
    <source>
        <strain evidence="2">GVMAG-M-3300027769-26</strain>
    </source>
</reference>
<name>A0A6C0LA84_9ZZZZ</name>
<feature type="transmembrane region" description="Helical" evidence="1">
    <location>
        <begin position="65"/>
        <end position="86"/>
    </location>
</feature>
<sequence length="128" mass="15030">MLIFLLAPFFLLKKENFSNIPFAIPANLNSYTEEDFTYTTIEKLYLILWGYKADYYYKWELIDKIFVAVLYILTFIISASAAYLSFKCTWGGAVKNIVLRVLFAFLAFLLGPIYLIWYFFVNYLGNLC</sequence>
<protein>
    <submittedName>
        <fullName evidence="2">Uncharacterized protein</fullName>
    </submittedName>
</protein>
<keyword evidence="1" id="KW-0812">Transmembrane</keyword>
<keyword evidence="1" id="KW-0472">Membrane</keyword>
<proteinExistence type="predicted"/>